<evidence type="ECO:0000256" key="5">
    <source>
        <dbReference type="ARBA" id="ARBA00022741"/>
    </source>
</evidence>
<keyword evidence="8 9" id="KW-0472">Membrane</keyword>
<comment type="subcellular location">
    <subcellularLocation>
        <location evidence="1">Cell membrane</location>
        <topology evidence="1">Multi-pass membrane protein</topology>
    </subcellularLocation>
</comment>
<keyword evidence="4 9" id="KW-0812">Transmembrane</keyword>
<dbReference type="SUPFAM" id="SSF52540">
    <property type="entry name" value="P-loop containing nucleoside triphosphate hydrolases"/>
    <property type="match status" value="2"/>
</dbReference>
<dbReference type="GO" id="GO:0005886">
    <property type="term" value="C:plasma membrane"/>
    <property type="evidence" value="ECO:0007669"/>
    <property type="project" value="UniProtKB-SubCell"/>
</dbReference>
<comment type="caution">
    <text evidence="12">The sequence shown here is derived from an EMBL/GenBank/DDBJ whole genome shotgun (WGS) entry which is preliminary data.</text>
</comment>
<feature type="transmembrane region" description="Helical" evidence="9">
    <location>
        <begin position="155"/>
        <end position="173"/>
    </location>
</feature>
<feature type="transmembrane region" description="Helical" evidence="9">
    <location>
        <begin position="977"/>
        <end position="1001"/>
    </location>
</feature>
<dbReference type="Gene3D" id="1.20.1560.10">
    <property type="entry name" value="ABC transporter type 1, transmembrane domain"/>
    <property type="match status" value="2"/>
</dbReference>
<dbReference type="InterPro" id="IPR017871">
    <property type="entry name" value="ABC_transporter-like_CS"/>
</dbReference>
<keyword evidence="6" id="KW-0067">ATP-binding</keyword>
<feature type="transmembrane region" description="Helical" evidence="9">
    <location>
        <begin position="226"/>
        <end position="252"/>
    </location>
</feature>
<dbReference type="SUPFAM" id="SSF90123">
    <property type="entry name" value="ABC transporter transmembrane region"/>
    <property type="match status" value="2"/>
</dbReference>
<dbReference type="InterPro" id="IPR003439">
    <property type="entry name" value="ABC_transporter-like_ATP-bd"/>
</dbReference>
<dbReference type="PANTHER" id="PTHR24223:SF399">
    <property type="entry name" value="ABC TRANSPORTER ATNG"/>
    <property type="match status" value="1"/>
</dbReference>
<dbReference type="InterPro" id="IPR050173">
    <property type="entry name" value="ABC_transporter_C-like"/>
</dbReference>
<feature type="transmembrane region" description="Helical" evidence="9">
    <location>
        <begin position="54"/>
        <end position="71"/>
    </location>
</feature>
<dbReference type="Proteomes" id="UP000517252">
    <property type="component" value="Unassembled WGS sequence"/>
</dbReference>
<feature type="transmembrane region" description="Helical" evidence="9">
    <location>
        <begin position="713"/>
        <end position="736"/>
    </location>
</feature>
<feature type="transmembrane region" description="Helical" evidence="9">
    <location>
        <begin position="318"/>
        <end position="339"/>
    </location>
</feature>
<dbReference type="Pfam" id="PF00005">
    <property type="entry name" value="ABC_tran"/>
    <property type="match status" value="2"/>
</dbReference>
<dbReference type="GO" id="GO:0016887">
    <property type="term" value="F:ATP hydrolysis activity"/>
    <property type="evidence" value="ECO:0007669"/>
    <property type="project" value="InterPro"/>
</dbReference>
<dbReference type="GO" id="GO:0005524">
    <property type="term" value="F:ATP binding"/>
    <property type="evidence" value="ECO:0007669"/>
    <property type="project" value="UniProtKB-KW"/>
</dbReference>
<dbReference type="SMART" id="SM00382">
    <property type="entry name" value="AAA"/>
    <property type="match status" value="2"/>
</dbReference>
<dbReference type="PANTHER" id="PTHR24223">
    <property type="entry name" value="ATP-BINDING CASSETTE SUB-FAMILY C"/>
    <property type="match status" value="1"/>
</dbReference>
<dbReference type="InterPro" id="IPR036640">
    <property type="entry name" value="ABC1_TM_sf"/>
</dbReference>
<dbReference type="OrthoDB" id="6500128at2759"/>
<reference evidence="12 13" key="1">
    <citation type="submission" date="2020-07" db="EMBL/GenBank/DDBJ databases">
        <title>Trichoderma asperellum IC-1 whole genome shotgun sequence.</title>
        <authorList>
            <person name="Kanamasa S."/>
            <person name="Takahashi H."/>
        </authorList>
    </citation>
    <scope>NUCLEOTIDE SEQUENCE [LARGE SCALE GENOMIC DNA]</scope>
    <source>
        <strain evidence="12 13">IC-1</strain>
    </source>
</reference>
<dbReference type="CDD" id="cd18580">
    <property type="entry name" value="ABC_6TM_ABCC_D2"/>
    <property type="match status" value="1"/>
</dbReference>
<evidence type="ECO:0000256" key="3">
    <source>
        <dbReference type="ARBA" id="ARBA00022475"/>
    </source>
</evidence>
<dbReference type="Gene3D" id="3.40.50.300">
    <property type="entry name" value="P-loop containing nucleotide triphosphate hydrolases"/>
    <property type="match status" value="2"/>
</dbReference>
<feature type="transmembrane region" description="Helical" evidence="9">
    <location>
        <begin position="867"/>
        <end position="884"/>
    </location>
</feature>
<feature type="transmembrane region" description="Helical" evidence="9">
    <location>
        <begin position="258"/>
        <end position="279"/>
    </location>
</feature>
<name>A0A6V8R041_TRIAP</name>
<evidence type="ECO:0000256" key="2">
    <source>
        <dbReference type="ARBA" id="ARBA00022448"/>
    </source>
</evidence>
<evidence type="ECO:0000259" key="10">
    <source>
        <dbReference type="PROSITE" id="PS50893"/>
    </source>
</evidence>
<evidence type="ECO:0000256" key="1">
    <source>
        <dbReference type="ARBA" id="ARBA00004651"/>
    </source>
</evidence>
<proteinExistence type="predicted"/>
<dbReference type="GO" id="GO:0140359">
    <property type="term" value="F:ABC-type transporter activity"/>
    <property type="evidence" value="ECO:0007669"/>
    <property type="project" value="InterPro"/>
</dbReference>
<keyword evidence="5" id="KW-0547">Nucleotide-binding</keyword>
<evidence type="ECO:0000256" key="4">
    <source>
        <dbReference type="ARBA" id="ARBA00022692"/>
    </source>
</evidence>
<protein>
    <submittedName>
        <fullName evidence="12">ABC multidrug transporter B</fullName>
    </submittedName>
</protein>
<dbReference type="InterPro" id="IPR011527">
    <property type="entry name" value="ABC1_TM_dom"/>
</dbReference>
<accession>A0A6V8R041</accession>
<evidence type="ECO:0000256" key="7">
    <source>
        <dbReference type="ARBA" id="ARBA00022989"/>
    </source>
</evidence>
<feature type="transmembrane region" description="Helical" evidence="9">
    <location>
        <begin position="947"/>
        <end position="971"/>
    </location>
</feature>
<feature type="domain" description="ABC transporter" evidence="10">
    <location>
        <begin position="1043"/>
        <end position="1257"/>
    </location>
</feature>
<dbReference type="InterPro" id="IPR044726">
    <property type="entry name" value="ABCC_6TM_D2"/>
</dbReference>
<dbReference type="PROSITE" id="PS00211">
    <property type="entry name" value="ABC_TRANSPORTER_1"/>
    <property type="match status" value="1"/>
</dbReference>
<feature type="domain" description="ABC transmembrane type-1" evidence="11">
    <location>
        <begin position="726"/>
        <end position="1006"/>
    </location>
</feature>
<dbReference type="EMBL" id="BLZH01000009">
    <property type="protein sequence ID" value="GFP57675.1"/>
    <property type="molecule type" value="Genomic_DNA"/>
</dbReference>
<gene>
    <name evidence="12" type="ORF">TASIC1_0009001200</name>
</gene>
<dbReference type="InterPro" id="IPR027417">
    <property type="entry name" value="P-loop_NTPase"/>
</dbReference>
<evidence type="ECO:0000256" key="8">
    <source>
        <dbReference type="ARBA" id="ARBA00023136"/>
    </source>
</evidence>
<feature type="domain" description="ABC transporter" evidence="10">
    <location>
        <begin position="437"/>
        <end position="675"/>
    </location>
</feature>
<feature type="transmembrane region" description="Helical" evidence="9">
    <location>
        <begin position="764"/>
        <end position="788"/>
    </location>
</feature>
<feature type="transmembrane region" description="Helical" evidence="9">
    <location>
        <begin position="12"/>
        <end position="34"/>
    </location>
</feature>
<evidence type="ECO:0000313" key="12">
    <source>
        <dbReference type="EMBL" id="GFP57675.1"/>
    </source>
</evidence>
<feature type="transmembrane region" description="Helical" evidence="9">
    <location>
        <begin position="111"/>
        <end position="135"/>
    </location>
</feature>
<sequence>MAQQPSQPIGIALPALQTAVAVMSGGALILFEVFSNFKVHASRKKAGPVHVNEPGSGIFGMLFFGWLWPLLRYGHKNTIAISDLEPAIARSTAKFNLGSNWMSTMEDERKFLCGVALPFISAVIIQILSAGATLAQPFIVQGIVTYLQNEQNKSIGIWLVIAMVFDQLAISVLEAHGSHAFNQLSFKTRSFLIHRIALRGLGGSPPAGGWKTAGNRVIVHVSQDSAAIAGAVQLLGMIIPNILVIGIGSYMLFRLIHLAFLGPLLAAIACTLLPTLLAGPLSRSEHRLLQATELRIAKSQATDNRRQEIEAAGTFRRILTVVIVAAVFLSSLATLAAFGGFSLSPQHNLDYGILFTSLSTMQIMLTPLLSIIQMLPEFVSSLVSWKRLVYYVKINEEDLPSSKSPQDLAFISEKPTSPQNTLVKMVNLTAKTGETLLTMEDMTAEWASGSAFIEHANLSLGMGRMAIVAGAAGSGKSSILKAILGESTVVKGRLTVSAHRLSLCDQMLWFIPELSIKENIVFGKPFDQHLYNRVVACCCLDRDLRALDGGDGTRLSITGSPLSGGQRRRVSLARTLYDSGDLFLLDDIFNGLDAKTRATVATNVFGTNGFIQEIGAAAILVCAEPPWIMSSFPCIEFYMIQNSHLNVVDKSTFAENEIKDARHQGSKSAIAATTTKVSSFDGVEGRQSALAEEEVVVDDFLSREKAKTWEAHLIYFKSLGSPIIVAIAGMFLFAWAGTDRAGSFWLSHWASQYSNLGHGVENGYYVGIYVAFSVAGVLAMFISVWITFMRIVPESSINLHRDMLSVLVKSPAYAVEQHKSENLNRFTNDIEAVDLHLPQSLQNLITSIASCIGSIVVIGVGSPYTMISLPILLPLIFILQKFYLKTSFQLRSLQVAAQAPMLQMVGAILEGRVTIRAFNQNQYMARLMSDCINRGLMMGYLFKSVQIWVTLMLGLVNGCLAIALASLLISLGGSNSITWGGLALVNVIRLGQDAMLLLTWWTRFESTMACMDRICDYTQRTPQERVQIPEAPVDCAWPEHGRIQVKNLSLAHQSRRVIKDLNIDIPAGSKVAILGRTGSGKTSLLQAFFKLIRCTGGILEVDGINIFSVSSDLVQSRLVGHSQSFVADSSATHLLSSLAPPQIAGDIMSRLDSRWNECNFSDGGQRIIGLARTLLRDSAVYVMDEPTSGMDEQSHASAMKALFSILSNKTVITTTHTLVGITIYDLKLLPSRSTGTGLAVPVPTVITPIVICFVFKVEDLEIGWQKIACKMTDGDSKAIHISTKGEAAAAIWNKRQSWDLTQ</sequence>
<dbReference type="PROSITE" id="PS50893">
    <property type="entry name" value="ABC_TRANSPORTER_2"/>
    <property type="match status" value="2"/>
</dbReference>
<dbReference type="InterPro" id="IPR003593">
    <property type="entry name" value="AAA+_ATPase"/>
</dbReference>
<keyword evidence="3" id="KW-1003">Cell membrane</keyword>
<evidence type="ECO:0000256" key="6">
    <source>
        <dbReference type="ARBA" id="ARBA00022840"/>
    </source>
</evidence>
<dbReference type="Pfam" id="PF00664">
    <property type="entry name" value="ABC_membrane"/>
    <property type="match status" value="1"/>
</dbReference>
<keyword evidence="7 9" id="KW-1133">Transmembrane helix</keyword>
<evidence type="ECO:0000313" key="13">
    <source>
        <dbReference type="Proteomes" id="UP000517252"/>
    </source>
</evidence>
<dbReference type="PROSITE" id="PS50929">
    <property type="entry name" value="ABC_TM1F"/>
    <property type="match status" value="1"/>
</dbReference>
<evidence type="ECO:0000256" key="9">
    <source>
        <dbReference type="SAM" id="Phobius"/>
    </source>
</evidence>
<evidence type="ECO:0000259" key="11">
    <source>
        <dbReference type="PROSITE" id="PS50929"/>
    </source>
</evidence>
<organism evidence="12 13">
    <name type="scientific">Trichoderma asperellum</name>
    <name type="common">Filamentous fungus</name>
    <dbReference type="NCBI Taxonomy" id="101201"/>
    <lineage>
        <taxon>Eukaryota</taxon>
        <taxon>Fungi</taxon>
        <taxon>Dikarya</taxon>
        <taxon>Ascomycota</taxon>
        <taxon>Pezizomycotina</taxon>
        <taxon>Sordariomycetes</taxon>
        <taxon>Hypocreomycetidae</taxon>
        <taxon>Hypocreales</taxon>
        <taxon>Hypocreaceae</taxon>
        <taxon>Trichoderma</taxon>
    </lineage>
</organism>
<keyword evidence="2" id="KW-0813">Transport</keyword>